<dbReference type="GO" id="GO:0046872">
    <property type="term" value="F:metal ion binding"/>
    <property type="evidence" value="ECO:0007669"/>
    <property type="project" value="UniProtKB-KW"/>
</dbReference>
<gene>
    <name evidence="20" type="ORF">DU428_07640</name>
</gene>
<evidence type="ECO:0000256" key="13">
    <source>
        <dbReference type="ARBA" id="ARBA00023209"/>
    </source>
</evidence>
<feature type="binding site" evidence="17">
    <location>
        <position position="18"/>
    </location>
    <ligand>
        <name>ATP</name>
        <dbReference type="ChEBI" id="CHEBI:30616"/>
    </ligand>
</feature>
<dbReference type="InterPro" id="IPR033717">
    <property type="entry name" value="UDPK"/>
</dbReference>
<comment type="similarity">
    <text evidence="2">Belongs to the bacterial diacylglycerol kinase family.</text>
</comment>
<evidence type="ECO:0000313" key="21">
    <source>
        <dbReference type="Proteomes" id="UP000252249"/>
    </source>
</evidence>
<dbReference type="CDD" id="cd14265">
    <property type="entry name" value="UDPK_IM_like"/>
    <property type="match status" value="1"/>
</dbReference>
<comment type="cofactor">
    <cofactor evidence="18">
        <name>Mg(2+)</name>
        <dbReference type="ChEBI" id="CHEBI:18420"/>
    </cofactor>
    <text evidence="18">Mn(2+), Zn(2+), Cd(2+) and Co(2+) support activity to lesser extents.</text>
</comment>
<keyword evidence="12 19" id="KW-0472">Membrane</keyword>
<keyword evidence="21" id="KW-1185">Reference proteome</keyword>
<dbReference type="Proteomes" id="UP000252249">
    <property type="component" value="Unassembled WGS sequence"/>
</dbReference>
<feature type="transmembrane region" description="Helical" evidence="19">
    <location>
        <begin position="35"/>
        <end position="52"/>
    </location>
</feature>
<evidence type="ECO:0000256" key="12">
    <source>
        <dbReference type="ARBA" id="ARBA00023136"/>
    </source>
</evidence>
<evidence type="ECO:0000256" key="15">
    <source>
        <dbReference type="PIRSR" id="PIRSR600829-1"/>
    </source>
</evidence>
<feature type="binding site" evidence="16">
    <location>
        <position position="71"/>
    </location>
    <ligand>
        <name>substrate</name>
    </ligand>
</feature>
<keyword evidence="9 17" id="KW-0067">ATP-binding</keyword>
<evidence type="ECO:0000256" key="3">
    <source>
        <dbReference type="ARBA" id="ARBA00022475"/>
    </source>
</evidence>
<evidence type="ECO:0000256" key="19">
    <source>
        <dbReference type="SAM" id="Phobius"/>
    </source>
</evidence>
<name>A0A368P6Y5_9FLAO</name>
<sequence length="123" mass="13683">MNNQKDSFLVNRLKSIKYAFKGAYLLVTTENSIKVQFSIGVLLTILGFYYDISATEWMIQTLCIALILAIEGMNTAIEEIADFIHPEFHPKIGLIKDLAAGAVFLFAVAAAIVGCIIYYPKIF</sequence>
<reference evidence="20 21" key="1">
    <citation type="submission" date="2018-07" db="EMBL/GenBank/DDBJ databases">
        <title>Oceanihabitans testaceum sp. nov., isolated from marine sediment.</title>
        <authorList>
            <person name="Li C.-M."/>
        </authorList>
    </citation>
    <scope>NUCLEOTIDE SEQUENCE [LARGE SCALE GENOMIC DNA]</scope>
    <source>
        <strain evidence="20 21">S9-10</strain>
    </source>
</reference>
<dbReference type="Gene3D" id="1.10.287.3610">
    <property type="match status" value="1"/>
</dbReference>
<dbReference type="GO" id="GO:0016301">
    <property type="term" value="F:kinase activity"/>
    <property type="evidence" value="ECO:0007669"/>
    <property type="project" value="UniProtKB-KW"/>
</dbReference>
<feature type="active site" description="Proton acceptor" evidence="15">
    <location>
        <position position="71"/>
    </location>
</feature>
<keyword evidence="7 17" id="KW-0547">Nucleotide-binding</keyword>
<evidence type="ECO:0000256" key="4">
    <source>
        <dbReference type="ARBA" id="ARBA00022516"/>
    </source>
</evidence>
<feature type="binding site" evidence="18">
    <location>
        <position position="78"/>
    </location>
    <ligand>
        <name>a divalent metal cation</name>
        <dbReference type="ChEBI" id="CHEBI:60240"/>
    </ligand>
</feature>
<proteinExistence type="inferred from homology"/>
<keyword evidence="11" id="KW-0443">Lipid metabolism</keyword>
<evidence type="ECO:0000256" key="8">
    <source>
        <dbReference type="ARBA" id="ARBA00022777"/>
    </source>
</evidence>
<evidence type="ECO:0000256" key="9">
    <source>
        <dbReference type="ARBA" id="ARBA00022840"/>
    </source>
</evidence>
<protein>
    <submittedName>
        <fullName evidence="20">Diacylglycerol kinase family protein</fullName>
    </submittedName>
</protein>
<dbReference type="OrthoDB" id="1493837at2"/>
<organism evidence="20 21">
    <name type="scientific">Oceanihabitans sediminis</name>
    <dbReference type="NCBI Taxonomy" id="1812012"/>
    <lineage>
        <taxon>Bacteria</taxon>
        <taxon>Pseudomonadati</taxon>
        <taxon>Bacteroidota</taxon>
        <taxon>Flavobacteriia</taxon>
        <taxon>Flavobacteriales</taxon>
        <taxon>Flavobacteriaceae</taxon>
        <taxon>Oceanihabitans</taxon>
    </lineage>
</organism>
<comment type="subcellular location">
    <subcellularLocation>
        <location evidence="1">Cell membrane</location>
        <topology evidence="1">Multi-pass membrane protein</topology>
    </subcellularLocation>
</comment>
<keyword evidence="18" id="KW-0479">Metal-binding</keyword>
<evidence type="ECO:0000313" key="20">
    <source>
        <dbReference type="EMBL" id="RCU57655.1"/>
    </source>
</evidence>
<evidence type="ECO:0000256" key="7">
    <source>
        <dbReference type="ARBA" id="ARBA00022741"/>
    </source>
</evidence>
<evidence type="ECO:0000256" key="1">
    <source>
        <dbReference type="ARBA" id="ARBA00004651"/>
    </source>
</evidence>
<evidence type="ECO:0000256" key="10">
    <source>
        <dbReference type="ARBA" id="ARBA00022989"/>
    </source>
</evidence>
<feature type="binding site" evidence="17">
    <location>
        <begin position="96"/>
        <end position="97"/>
    </location>
    <ligand>
        <name>ATP</name>
        <dbReference type="ChEBI" id="CHEBI:30616"/>
    </ligand>
</feature>
<dbReference type="InterPro" id="IPR036945">
    <property type="entry name" value="DAGK_sf"/>
</dbReference>
<feature type="binding site" evidence="18">
    <location>
        <position position="30"/>
    </location>
    <ligand>
        <name>a divalent metal cation</name>
        <dbReference type="ChEBI" id="CHEBI:60240"/>
    </ligand>
</feature>
<comment type="caution">
    <text evidence="20">The sequence shown here is derived from an EMBL/GenBank/DDBJ whole genome shotgun (WGS) entry which is preliminary data.</text>
</comment>
<keyword evidence="10 19" id="KW-1133">Transmembrane helix</keyword>
<dbReference type="Pfam" id="PF01219">
    <property type="entry name" value="DAGK_prokar"/>
    <property type="match status" value="1"/>
</dbReference>
<dbReference type="InterPro" id="IPR000829">
    <property type="entry name" value="DAGK"/>
</dbReference>
<evidence type="ECO:0000256" key="6">
    <source>
        <dbReference type="ARBA" id="ARBA00022692"/>
    </source>
</evidence>
<keyword evidence="13" id="KW-0594">Phospholipid biosynthesis</keyword>
<keyword evidence="4" id="KW-0444">Lipid biosynthesis</keyword>
<feature type="binding site" evidence="17">
    <location>
        <position position="78"/>
    </location>
    <ligand>
        <name>ATP</name>
        <dbReference type="ChEBI" id="CHEBI:30616"/>
    </ligand>
</feature>
<keyword evidence="8 20" id="KW-0418">Kinase</keyword>
<dbReference type="GO" id="GO:0005524">
    <property type="term" value="F:ATP binding"/>
    <property type="evidence" value="ECO:0007669"/>
    <property type="project" value="UniProtKB-KW"/>
</dbReference>
<feature type="binding site" evidence="17">
    <location>
        <position position="30"/>
    </location>
    <ligand>
        <name>ATP</name>
        <dbReference type="ChEBI" id="CHEBI:30616"/>
    </ligand>
</feature>
<evidence type="ECO:0000256" key="5">
    <source>
        <dbReference type="ARBA" id="ARBA00022679"/>
    </source>
</evidence>
<keyword evidence="3" id="KW-1003">Cell membrane</keyword>
<accession>A0A368P6Y5</accession>
<keyword evidence="18" id="KW-0460">Magnesium</keyword>
<dbReference type="GO" id="GO:0005886">
    <property type="term" value="C:plasma membrane"/>
    <property type="evidence" value="ECO:0007669"/>
    <property type="project" value="UniProtKB-SubCell"/>
</dbReference>
<evidence type="ECO:0000256" key="2">
    <source>
        <dbReference type="ARBA" id="ARBA00005967"/>
    </source>
</evidence>
<dbReference type="RefSeq" id="WP_113965985.1">
    <property type="nucleotide sequence ID" value="NZ_JAWWDI010000121.1"/>
</dbReference>
<feature type="transmembrane region" description="Helical" evidence="19">
    <location>
        <begin position="98"/>
        <end position="119"/>
    </location>
</feature>
<evidence type="ECO:0000256" key="18">
    <source>
        <dbReference type="PIRSR" id="PIRSR600829-4"/>
    </source>
</evidence>
<evidence type="ECO:0000256" key="16">
    <source>
        <dbReference type="PIRSR" id="PIRSR600829-2"/>
    </source>
</evidence>
<dbReference type="PANTHER" id="PTHR34299:SF1">
    <property type="entry name" value="DIACYLGLYCEROL KINASE"/>
    <property type="match status" value="1"/>
</dbReference>
<feature type="binding site" evidence="17">
    <location>
        <begin position="87"/>
        <end position="89"/>
    </location>
    <ligand>
        <name>ATP</name>
        <dbReference type="ChEBI" id="CHEBI:30616"/>
    </ligand>
</feature>
<dbReference type="EMBL" id="QPIG01000002">
    <property type="protein sequence ID" value="RCU57655.1"/>
    <property type="molecule type" value="Genomic_DNA"/>
</dbReference>
<dbReference type="PANTHER" id="PTHR34299">
    <property type="entry name" value="DIACYLGLYCEROL KINASE"/>
    <property type="match status" value="1"/>
</dbReference>
<dbReference type="AlphaFoldDB" id="A0A368P6Y5"/>
<evidence type="ECO:0000256" key="11">
    <source>
        <dbReference type="ARBA" id="ARBA00023098"/>
    </source>
</evidence>
<keyword evidence="5" id="KW-0808">Transferase</keyword>
<evidence type="ECO:0000256" key="14">
    <source>
        <dbReference type="ARBA" id="ARBA00023264"/>
    </source>
</evidence>
<keyword evidence="6 19" id="KW-0812">Transmembrane</keyword>
<keyword evidence="14" id="KW-1208">Phospholipid metabolism</keyword>
<dbReference type="GO" id="GO:0008654">
    <property type="term" value="P:phospholipid biosynthetic process"/>
    <property type="evidence" value="ECO:0007669"/>
    <property type="project" value="UniProtKB-KW"/>
</dbReference>
<evidence type="ECO:0000256" key="17">
    <source>
        <dbReference type="PIRSR" id="PIRSR600829-3"/>
    </source>
</evidence>